<feature type="coiled-coil region" evidence="1">
    <location>
        <begin position="359"/>
        <end position="386"/>
    </location>
</feature>
<protein>
    <submittedName>
        <fullName evidence="3">6443e40b-5521-4036-9eba-268b507e897a</fullName>
    </submittedName>
</protein>
<feature type="compositionally biased region" description="Polar residues" evidence="2">
    <location>
        <begin position="452"/>
        <end position="470"/>
    </location>
</feature>
<keyword evidence="4" id="KW-1185">Reference proteome</keyword>
<evidence type="ECO:0000256" key="1">
    <source>
        <dbReference type="SAM" id="Coils"/>
    </source>
</evidence>
<dbReference type="Proteomes" id="UP000624404">
    <property type="component" value="Unassembled WGS sequence"/>
</dbReference>
<proteinExistence type="predicted"/>
<gene>
    <name evidence="3" type="ORF">SCLTRI_LOCUS8738</name>
</gene>
<comment type="caution">
    <text evidence="3">The sequence shown here is derived from an EMBL/GenBank/DDBJ whole genome shotgun (WGS) entry which is preliminary data.</text>
</comment>
<organism evidence="3 4">
    <name type="scientific">Sclerotinia trifoliorum</name>
    <dbReference type="NCBI Taxonomy" id="28548"/>
    <lineage>
        <taxon>Eukaryota</taxon>
        <taxon>Fungi</taxon>
        <taxon>Dikarya</taxon>
        <taxon>Ascomycota</taxon>
        <taxon>Pezizomycotina</taxon>
        <taxon>Leotiomycetes</taxon>
        <taxon>Helotiales</taxon>
        <taxon>Sclerotiniaceae</taxon>
        <taxon>Sclerotinia</taxon>
    </lineage>
</organism>
<sequence>MAPLIDTNSSDSEGDDMSDTIEPSCPTMATTPPSPQTPKTKSKSSKRSIDITPTACSMSRLNAETVEHANLEVRSVGKDTGAGDSPSPTKKRRISRLSVQEKDSGPFTSLFCRNSLFKVDENEEVLPFDEGSEKTCERVEHDLSQEKERMVEVEKLFLDHIAFCGGNKQKKMAPKIGRSGSDTAYAASLNNLVDGEVYAKEETHGKFKLAIRTENLEKGIRSVQAREERAEMDVTPLESLDVDMPGSSEFALGNKNLSKTVQSVRGRKGRTEMALKTLELLNGMAETDSSKGWGEMRSLADGFERVIVRLELEENLQMALEKKEGAEIYPKEMETLNDEVGTRKRKTLPRTKILKSFIIGRLEEDLQMLKETLETSFERLECLNDETETSFNKAKEAQLRMDITSDAALLLENDREVRIPPANEDEVVTMEDIRDKIPEASTSAAELLTNQDSTISQAGSLPGSTNQGSTHMRGLQ</sequence>
<name>A0A8H2W3H0_9HELO</name>
<evidence type="ECO:0000256" key="2">
    <source>
        <dbReference type="SAM" id="MobiDB-lite"/>
    </source>
</evidence>
<evidence type="ECO:0000313" key="3">
    <source>
        <dbReference type="EMBL" id="CAD6448945.1"/>
    </source>
</evidence>
<dbReference type="OrthoDB" id="3542616at2759"/>
<evidence type="ECO:0000313" key="4">
    <source>
        <dbReference type="Proteomes" id="UP000624404"/>
    </source>
</evidence>
<keyword evidence="1" id="KW-0175">Coiled coil</keyword>
<feature type="compositionally biased region" description="Basic and acidic residues" evidence="2">
    <location>
        <begin position="65"/>
        <end position="77"/>
    </location>
</feature>
<feature type="compositionally biased region" description="Polar residues" evidence="2">
    <location>
        <begin position="1"/>
        <end position="11"/>
    </location>
</feature>
<feature type="region of interest" description="Disordered" evidence="2">
    <location>
        <begin position="452"/>
        <end position="476"/>
    </location>
</feature>
<reference evidence="3" key="1">
    <citation type="submission" date="2020-10" db="EMBL/GenBank/DDBJ databases">
        <authorList>
            <person name="Kusch S."/>
        </authorList>
    </citation>
    <scope>NUCLEOTIDE SEQUENCE</scope>
    <source>
        <strain evidence="3">SwB9</strain>
    </source>
</reference>
<dbReference type="EMBL" id="CAJHIA010000033">
    <property type="protein sequence ID" value="CAD6448945.1"/>
    <property type="molecule type" value="Genomic_DNA"/>
</dbReference>
<feature type="region of interest" description="Disordered" evidence="2">
    <location>
        <begin position="1"/>
        <end position="101"/>
    </location>
</feature>
<accession>A0A8H2W3H0</accession>
<dbReference type="AlphaFoldDB" id="A0A8H2W3H0"/>